<feature type="region of interest" description="Disordered" evidence="1">
    <location>
        <begin position="1"/>
        <end position="27"/>
    </location>
</feature>
<gene>
    <name evidence="2" type="ORF">SAMN04244572_02396</name>
</gene>
<organism evidence="2 3">
    <name type="scientific">Azotobacter beijerinckii</name>
    <dbReference type="NCBI Taxonomy" id="170623"/>
    <lineage>
        <taxon>Bacteria</taxon>
        <taxon>Pseudomonadati</taxon>
        <taxon>Pseudomonadota</taxon>
        <taxon>Gammaproteobacteria</taxon>
        <taxon>Pseudomonadales</taxon>
        <taxon>Pseudomonadaceae</taxon>
        <taxon>Azotobacter</taxon>
    </lineage>
</organism>
<proteinExistence type="predicted"/>
<evidence type="ECO:0000313" key="3">
    <source>
        <dbReference type="Proteomes" id="UP000199250"/>
    </source>
</evidence>
<evidence type="ECO:0000313" key="2">
    <source>
        <dbReference type="EMBL" id="SEI99902.1"/>
    </source>
</evidence>
<dbReference type="EMBL" id="FNYQ01000037">
    <property type="protein sequence ID" value="SEI99902.1"/>
    <property type="molecule type" value="Genomic_DNA"/>
</dbReference>
<name>A0A1H6VHU5_9GAMM</name>
<reference evidence="2 3" key="1">
    <citation type="submission" date="2016-10" db="EMBL/GenBank/DDBJ databases">
        <authorList>
            <person name="de Groot N.N."/>
        </authorList>
    </citation>
    <scope>NUCLEOTIDE SEQUENCE [LARGE SCALE GENOMIC DNA]</scope>
    <source>
        <strain evidence="2 3">DSM 373</strain>
    </source>
</reference>
<evidence type="ECO:0000256" key="1">
    <source>
        <dbReference type="SAM" id="MobiDB-lite"/>
    </source>
</evidence>
<dbReference type="AlphaFoldDB" id="A0A1H6VHU5"/>
<sequence length="106" mass="11273">MMDDLTDVTVTSDGTEAPVTSDSTEVSEPDELFVTLDHLHSVPAWGVRPGYCHRGARALCAHYGLDWTEIVRNGGIPAGALLATGDALALHLVAHARKEVTDGHGR</sequence>
<feature type="compositionally biased region" description="Polar residues" evidence="1">
    <location>
        <begin position="8"/>
        <end position="24"/>
    </location>
</feature>
<accession>A0A1H6VHU5</accession>
<protein>
    <submittedName>
        <fullName evidence="2">Uncharacterized protein</fullName>
    </submittedName>
</protein>
<dbReference type="Proteomes" id="UP000199250">
    <property type="component" value="Unassembled WGS sequence"/>
</dbReference>
<dbReference type="RefSeq" id="WP_342029162.1">
    <property type="nucleotide sequence ID" value="NZ_FNYQ01000037.1"/>
</dbReference>